<dbReference type="SUPFAM" id="SSF50685">
    <property type="entry name" value="Barwin-like endoglucanases"/>
    <property type="match status" value="2"/>
</dbReference>
<dbReference type="InterPro" id="IPR036908">
    <property type="entry name" value="RlpA-like_sf"/>
</dbReference>
<proteinExistence type="predicted"/>
<dbReference type="CDD" id="cd22271">
    <property type="entry name" value="DPBB_EXP_N-like"/>
    <property type="match status" value="1"/>
</dbReference>
<feature type="domain" description="Expansin-like EG45" evidence="4">
    <location>
        <begin position="406"/>
        <end position="545"/>
    </location>
</feature>
<dbReference type="PANTHER" id="PTHR31836">
    <property type="match status" value="1"/>
</dbReference>
<feature type="domain" description="Expansin-like EG45" evidence="4">
    <location>
        <begin position="81"/>
        <end position="174"/>
    </location>
</feature>
<comment type="caution">
    <text evidence="5">The sequence shown here is derived from an EMBL/GenBank/DDBJ whole genome shotgun (WGS) entry which is preliminary data.</text>
</comment>
<feature type="signal peptide" evidence="3">
    <location>
        <begin position="1"/>
        <end position="23"/>
    </location>
</feature>
<gene>
    <name evidence="5" type="ORF">TSOC_009509</name>
</gene>
<protein>
    <recommendedName>
        <fullName evidence="4">Expansin-like EG45 domain-containing protein</fullName>
    </recommendedName>
</protein>
<evidence type="ECO:0000256" key="1">
    <source>
        <dbReference type="ARBA" id="ARBA00022729"/>
    </source>
</evidence>
<feature type="chain" id="PRO_5014395387" description="Expansin-like EG45 domain-containing protein" evidence="3">
    <location>
        <begin position="24"/>
        <end position="682"/>
    </location>
</feature>
<feature type="compositionally biased region" description="Low complexity" evidence="2">
    <location>
        <begin position="667"/>
        <end position="682"/>
    </location>
</feature>
<dbReference type="SUPFAM" id="SSF49590">
    <property type="entry name" value="PHL pollen allergen"/>
    <property type="match status" value="1"/>
</dbReference>
<dbReference type="Proteomes" id="UP000236333">
    <property type="component" value="Unassembled WGS sequence"/>
</dbReference>
<dbReference type="InterPro" id="IPR036749">
    <property type="entry name" value="Expansin_CBD_sf"/>
</dbReference>
<evidence type="ECO:0000313" key="6">
    <source>
        <dbReference type="Proteomes" id="UP000236333"/>
    </source>
</evidence>
<feature type="region of interest" description="Disordered" evidence="2">
    <location>
        <begin position="657"/>
        <end position="682"/>
    </location>
</feature>
<dbReference type="Gene3D" id="2.40.40.10">
    <property type="entry name" value="RlpA-like domain"/>
    <property type="match status" value="2"/>
</dbReference>
<sequence length="682" mass="69099">MLTLAALVLAALAVCGGCSRTLAGAPTTPANSSGQGDLGGWAGGSPDLSVPVVASAFRFGTAGAVGVSPNSPLVRLTPQSGCGTCLEVVCSKPSTACVNPAANTLPSAVSNDTANATSNVLSPGRLILTVADTCLSCGPLDLNLHADAFAKLANPAVGIINVTYRQIPCPSFGRNMSVYVSAFRASQGGYLRLSVRDVASDGLAEVAVAHCPRPQDDDGGADVTGSGDTAANSGATPTGVSSTGVTRTADATSRSGGLIPGCAGTLRGPIWRVMDNSVGAAWEYSGLPRLPLDLRLTGVGGQELIVWNAITNTTAPAVYRTRNQFSPVDPLGDFMMRAMAAATMMLAALALWGSWPCSLAAATEAVNSTVLEDLGAWAGSSPDLSAPVTAGAFRFGTAGAKVVLANNSCEYGPLTSPYIVGISPNSPLAKLRTQSGCGTCIELVCVEVGGGGEVGGGEVGGGEPSAACVHPEASTLPPAATDLISGAPSNVLSPGRLVLTVVDTCETCGPLDLNIPLEAYQQLGNPALANINVTYRQVACPSFGRNMSVYVSDFRASQGGYVRLSVHDVASDGLAEVAVAHCPRTKADNDTAAVEGCTKNLRGPIWRVMNNTAGAAWEYSGLPKLPLDLRLTGVGGEAFIVWNAVPKPKSPALYSTTTQFPPGDALAAAPTEEATAAPTTAP</sequence>
<evidence type="ECO:0000313" key="5">
    <source>
        <dbReference type="EMBL" id="PNH04335.1"/>
    </source>
</evidence>
<dbReference type="AlphaFoldDB" id="A0A2J7ZVQ2"/>
<dbReference type="EMBL" id="PGGS01000399">
    <property type="protein sequence ID" value="PNH04335.1"/>
    <property type="molecule type" value="Genomic_DNA"/>
</dbReference>
<feature type="compositionally biased region" description="Polar residues" evidence="2">
    <location>
        <begin position="226"/>
        <end position="254"/>
    </location>
</feature>
<evidence type="ECO:0000256" key="3">
    <source>
        <dbReference type="SAM" id="SignalP"/>
    </source>
</evidence>
<evidence type="ECO:0000256" key="2">
    <source>
        <dbReference type="SAM" id="MobiDB-lite"/>
    </source>
</evidence>
<keyword evidence="1 3" id="KW-0732">Signal</keyword>
<dbReference type="InterPro" id="IPR051477">
    <property type="entry name" value="Expansin_CellWall"/>
</dbReference>
<organism evidence="5 6">
    <name type="scientific">Tetrabaena socialis</name>
    <dbReference type="NCBI Taxonomy" id="47790"/>
    <lineage>
        <taxon>Eukaryota</taxon>
        <taxon>Viridiplantae</taxon>
        <taxon>Chlorophyta</taxon>
        <taxon>core chlorophytes</taxon>
        <taxon>Chlorophyceae</taxon>
        <taxon>CS clade</taxon>
        <taxon>Chlamydomonadales</taxon>
        <taxon>Tetrabaenaceae</taxon>
        <taxon>Tetrabaena</taxon>
    </lineage>
</organism>
<dbReference type="InterPro" id="IPR007112">
    <property type="entry name" value="Expansin/allergen_DPBB_dom"/>
</dbReference>
<dbReference type="Gene3D" id="2.60.40.760">
    <property type="entry name" value="Expansin, cellulose-binding-like domain"/>
    <property type="match status" value="2"/>
</dbReference>
<dbReference type="PROSITE" id="PS50842">
    <property type="entry name" value="EXPANSIN_EG45"/>
    <property type="match status" value="2"/>
</dbReference>
<dbReference type="OrthoDB" id="546269at2759"/>
<evidence type="ECO:0000259" key="4">
    <source>
        <dbReference type="PROSITE" id="PS50842"/>
    </source>
</evidence>
<dbReference type="PANTHER" id="PTHR31836:SF28">
    <property type="entry name" value="SRCR DOMAIN-CONTAINING PROTEIN-RELATED"/>
    <property type="match status" value="1"/>
</dbReference>
<accession>A0A2J7ZVQ2</accession>
<name>A0A2J7ZVQ2_9CHLO</name>
<keyword evidence="6" id="KW-1185">Reference proteome</keyword>
<feature type="region of interest" description="Disordered" evidence="2">
    <location>
        <begin position="211"/>
        <end position="254"/>
    </location>
</feature>
<reference evidence="5 6" key="1">
    <citation type="journal article" date="2017" name="Mol. Biol. Evol.">
        <title>The 4-celled Tetrabaena socialis nuclear genome reveals the essential components for genetic control of cell number at the origin of multicellularity in the volvocine lineage.</title>
        <authorList>
            <person name="Featherston J."/>
            <person name="Arakaki Y."/>
            <person name="Hanschen E.R."/>
            <person name="Ferris P.J."/>
            <person name="Michod R.E."/>
            <person name="Olson B.J.S.C."/>
            <person name="Nozaki H."/>
            <person name="Durand P.M."/>
        </authorList>
    </citation>
    <scope>NUCLEOTIDE SEQUENCE [LARGE SCALE GENOMIC DNA]</scope>
    <source>
        <strain evidence="5 6">NIES-571</strain>
    </source>
</reference>